<dbReference type="AlphaFoldDB" id="A0AA90SLA9"/>
<comment type="caution">
    <text evidence="1">The sequence shown here is derived from an EMBL/GenBank/DDBJ whole genome shotgun (WGS) entry which is preliminary data.</text>
</comment>
<evidence type="ECO:0000313" key="1">
    <source>
        <dbReference type="EMBL" id="MDP0398137.1"/>
    </source>
</evidence>
<sequence>MLIPVPIVRYIEPEEKATPSPAVLQARAVIASILGSLRDGPHLPESGLHWASAYLSRPGENVIAVSTTDAGWLPPGVLVPSGVRVLWNAPAATAWATVDDPVRQLIEYAAGNGYAIRGIATTHPSRVHYDPADPGRLVGENRRGPVFDGGADRFEVVASADRVARIRGLDDAHADRQSRALLRDLERLTVGPGYVPGLDETVAEAGRYLRAGRKVPVAVRDHLAFAEDELVDALRADRKSPRDLSADSRAPDGSRLRHLLLQRAAVAATRAAIAHDVESAVYAWTFARYLMR</sequence>
<proteinExistence type="predicted"/>
<organism evidence="1 2">
    <name type="scientific">Tsukamurella strandjordii</name>
    <dbReference type="NCBI Taxonomy" id="147577"/>
    <lineage>
        <taxon>Bacteria</taxon>
        <taxon>Bacillati</taxon>
        <taxon>Actinomycetota</taxon>
        <taxon>Actinomycetes</taxon>
        <taxon>Mycobacteriales</taxon>
        <taxon>Tsukamurellaceae</taxon>
        <taxon>Tsukamurella</taxon>
    </lineage>
</organism>
<protein>
    <submittedName>
        <fullName evidence="1">Uncharacterized protein</fullName>
    </submittedName>
</protein>
<name>A0AA90SLA9_9ACTN</name>
<reference evidence="1" key="1">
    <citation type="submission" date="2023-08" db="EMBL/GenBank/DDBJ databases">
        <title>The draft genome of Tsukamurella strandjordii strain 050030.</title>
        <authorList>
            <person name="Zhao F."/>
            <person name="Feng Y."/>
            <person name="Zong Z."/>
        </authorList>
    </citation>
    <scope>NUCLEOTIDE SEQUENCE</scope>
    <source>
        <strain evidence="1">050030</strain>
    </source>
</reference>
<keyword evidence="2" id="KW-1185">Reference proteome</keyword>
<dbReference type="EMBL" id="JAUTIX010000003">
    <property type="protein sequence ID" value="MDP0398137.1"/>
    <property type="molecule type" value="Genomic_DNA"/>
</dbReference>
<dbReference type="Proteomes" id="UP001178281">
    <property type="component" value="Unassembled WGS sequence"/>
</dbReference>
<evidence type="ECO:0000313" key="2">
    <source>
        <dbReference type="Proteomes" id="UP001178281"/>
    </source>
</evidence>
<accession>A0AA90SLA9</accession>
<gene>
    <name evidence="1" type="ORF">Q7X28_09375</name>
</gene>
<dbReference type="RefSeq" id="WP_305111098.1">
    <property type="nucleotide sequence ID" value="NZ_BAAAII010000004.1"/>
</dbReference>